<evidence type="ECO:0000256" key="5">
    <source>
        <dbReference type="ARBA" id="ARBA00022944"/>
    </source>
</evidence>
<dbReference type="RefSeq" id="WP_012371422.1">
    <property type="nucleotide sequence ID" value="NC_010556.1"/>
</dbReference>
<dbReference type="InterPro" id="IPR043148">
    <property type="entry name" value="TagF_C"/>
</dbReference>
<accession>B1YM48</accession>
<dbReference type="GO" id="GO:0019350">
    <property type="term" value="P:teichoic acid biosynthetic process"/>
    <property type="evidence" value="ECO:0007669"/>
    <property type="project" value="UniProtKB-KW"/>
</dbReference>
<evidence type="ECO:0000256" key="6">
    <source>
        <dbReference type="ARBA" id="ARBA00023136"/>
    </source>
</evidence>
<keyword evidence="5" id="KW-0777">Teichoic acid biosynthesis</keyword>
<comment type="similarity">
    <text evidence="2">Belongs to the CDP-glycerol glycerophosphotransferase family.</text>
</comment>
<dbReference type="Pfam" id="PF18674">
    <property type="entry name" value="TarS_C1"/>
    <property type="match status" value="1"/>
</dbReference>
<dbReference type="PANTHER" id="PTHR37316">
    <property type="entry name" value="TEICHOIC ACID GLYCEROL-PHOSPHATE PRIMASE"/>
    <property type="match status" value="1"/>
</dbReference>
<sequence>MSLSKTLLRMARFGSSVLPKPKKTISRRAKFKQTLQLSSTFQEHILSGRLSDPSVNVESLIIRDNRLNEVVQLQNTHPTGDGQFSFSLTHDILPALVEQVLENKLLAEQEQLSLEEDTKEAISILEADASEDLAETDSESETDLPTGRFSFWLKFSKNLEDFRPTTLKKWETKGLPSRSSINGGLFTREIILGRFLETRISSPLKPLIDSEFQNSAHIYTDLKGNLRLLLNKEPKVKPKMQIDSIERPVANQTEIKGKIFTRHAFIQKGTLQLVHRETGEQVAVPIDWMYDNAKSAEKFGLYRYTYRALIDWTDIYHQQQLLKEGVYDTFVSLEYYHRSETTLLRLGRARYITRQLISETKARSDRHTMLINPYFTIGHRNLSFEMTEFTNENYDYLNHMMKFAPVYRLFAEKNTWIVGERPYKAQDNGYHFFKYMRDTYPDRPVYYVIDENSPEFEKVNQLGHALPFKSKEHIYHTLMAKKVIGTHHGDYLYPVRSKRFDHKMNAEHVFLQHGVLGTKNLENHYGKHSPSFHTDLFFVSSEREKRVVTEDMGYPEHEVRVTGLARFDTLLAKDCEVKRQILIIPTWRTWLQTPLQFFESEYYEQYRTLLSSERLHQFASAHDMEIIFCLHPNMQQYSSHFEDLPITVINQGERDVQDLMKESMLMITDYSSVAFDFSFLKRPVFYFQFDSRRFIGPKGSHYDLEKELPGPISKTPDEVLDQLELSAARQFQMEDEYEKRADIFLRPVNSSYAETIYQNITDFKKQTSWLERLETSEAANILYRLYRKNRYYFPSMKLAYRLMQKLPVDPKLVVFESGLGKQYSDSPRYIYEELKRRNLDYKVVWVYNKRLYLGDPNAKVIKRLSPAYFYYLATAKFWVNNQNFPHYFTRRKETTYIQTWHGTPLKKMLFDLDEIHGRDEGYVDRVTNSIKQWSVLLSPSAYASTIFKSAFRYDGPILESGYPRNDLFFSNNQPKTIESIRTKLQLSDEKKVILYAPTFRDHQSLGNGKFFFDYPFDFDRVAEALGDEYVFLIRTHVLVTKKPRIPAEHRERFIDVTSYPDIQELYLITDLLITDYSSVFFDFANMNRPMFFYAYDLDLYRDTLRGFYLDYYKDLPGPILETEDAFVEALANIPQLTSDYRSRLDAFRESYCAMEDGSAASRVVDTYFAEDTLEMTEQSDGSYSV</sequence>
<evidence type="ECO:0000256" key="3">
    <source>
        <dbReference type="ARBA" id="ARBA00022475"/>
    </source>
</evidence>
<dbReference type="Gene3D" id="3.40.50.11820">
    <property type="match status" value="1"/>
</dbReference>
<name>B1YM48_EXIS2</name>
<dbReference type="HOGENOM" id="CLU_289297_0_0_9"/>
<dbReference type="InterPro" id="IPR043149">
    <property type="entry name" value="TagF_N"/>
</dbReference>
<feature type="domain" description="TarS C-terminal" evidence="7">
    <location>
        <begin position="240"/>
        <end position="385"/>
    </location>
</feature>
<proteinExistence type="inferred from homology"/>
<dbReference type="InterPro" id="IPR041038">
    <property type="entry name" value="TarS_C1"/>
</dbReference>
<dbReference type="Pfam" id="PF04464">
    <property type="entry name" value="Glyphos_transf"/>
    <property type="match status" value="2"/>
</dbReference>
<dbReference type="GO" id="GO:0047355">
    <property type="term" value="F:CDP-glycerol glycerophosphotransferase activity"/>
    <property type="evidence" value="ECO:0007669"/>
    <property type="project" value="UniProtKB-EC"/>
</dbReference>
<dbReference type="SUPFAM" id="SSF53756">
    <property type="entry name" value="UDP-Glycosyltransferase/glycogen phosphorylase"/>
    <property type="match status" value="2"/>
</dbReference>
<dbReference type="OrthoDB" id="396512at2"/>
<evidence type="ECO:0000256" key="1">
    <source>
        <dbReference type="ARBA" id="ARBA00004202"/>
    </source>
</evidence>
<dbReference type="KEGG" id="esi:Exig_2557"/>
<comment type="subcellular location">
    <subcellularLocation>
        <location evidence="1">Cell membrane</location>
        <topology evidence="1">Peripheral membrane protein</topology>
    </subcellularLocation>
</comment>
<dbReference type="AlphaFoldDB" id="B1YM48"/>
<dbReference type="GO" id="GO:0005886">
    <property type="term" value="C:plasma membrane"/>
    <property type="evidence" value="ECO:0007669"/>
    <property type="project" value="UniProtKB-SubCell"/>
</dbReference>
<evidence type="ECO:0000313" key="9">
    <source>
        <dbReference type="Proteomes" id="UP000001681"/>
    </source>
</evidence>
<reference evidence="8 9" key="1">
    <citation type="journal article" date="2006" name="Extremophiles">
        <title>Characterization of Exiguobacterium isolates from the Siberian permafrost. Description of Exiguobacterium sibiricum sp. nov.</title>
        <authorList>
            <person name="Rodrigues D.F."/>
            <person name="Goris J."/>
            <person name="Vishnivetskaya T."/>
            <person name="Gilichinsky D."/>
            <person name="Thomashow M.F."/>
            <person name="Tiedje J.M."/>
        </authorList>
    </citation>
    <scope>NUCLEOTIDE SEQUENCE [LARGE SCALE GENOMIC DNA]</scope>
    <source>
        <strain evidence="9">DSM 17290 / CIP 109462 / JCM 13490 / 255-15</strain>
    </source>
</reference>
<keyword evidence="3" id="KW-1003">Cell membrane</keyword>
<reference evidence="8 9" key="2">
    <citation type="journal article" date="2008" name="BMC Genomics">
        <title>Architecture of thermal adaptation in an Exiguobacterium sibiricum strain isolated from 3 million year old permafrost: a genome and transcriptome approach.</title>
        <authorList>
            <person name="Rodrigues D.F."/>
            <person name="Ivanova N."/>
            <person name="He Z."/>
            <person name="Huebner M."/>
            <person name="Zhou J."/>
            <person name="Tiedje J.M."/>
        </authorList>
    </citation>
    <scope>NUCLEOTIDE SEQUENCE [LARGE SCALE GENOMIC DNA]</scope>
    <source>
        <strain evidence="9">DSM 17290 / CIP 109462 / JCM 13490 / 255-15</strain>
    </source>
</reference>
<keyword evidence="4 8" id="KW-0808">Transferase</keyword>
<gene>
    <name evidence="8" type="ordered locus">Exig_2557</name>
</gene>
<reference evidence="9" key="3">
    <citation type="submission" date="2008-04" db="EMBL/GenBank/DDBJ databases">
        <title>Complete sequence of chromosome of Exiguobacterium sibiricum 255-15.</title>
        <authorList>
            <consortium name="US DOE Joint Genome Institute"/>
            <person name="Copeland A."/>
            <person name="Lucas S."/>
            <person name="Lapidus A."/>
            <person name="Glavina del Rio T."/>
            <person name="Dalin E."/>
            <person name="Tice H."/>
            <person name="Bruce D."/>
            <person name="Goodwin L."/>
            <person name="Pitluck S."/>
            <person name="Kiss H."/>
            <person name="Chertkov O."/>
            <person name="Monk C."/>
            <person name="Brettin T."/>
            <person name="Detter J.C."/>
            <person name="Han C."/>
            <person name="Kuske C.R."/>
            <person name="Schmutz J."/>
            <person name="Larimer F."/>
            <person name="Land M."/>
            <person name="Hauser L."/>
            <person name="Kyrpides N."/>
            <person name="Mikhailova N."/>
            <person name="Vishnivetskaya T."/>
            <person name="Rodrigues D.F."/>
            <person name="Gilichinsky D."/>
            <person name="Tiedje J."/>
            <person name="Richardson P."/>
        </authorList>
    </citation>
    <scope>NUCLEOTIDE SEQUENCE [LARGE SCALE GENOMIC DNA]</scope>
    <source>
        <strain evidence="9">DSM 17290 / CIP 109462 / JCM 13490 / 255-15</strain>
    </source>
</reference>
<dbReference type="PANTHER" id="PTHR37316:SF3">
    <property type="entry name" value="TEICHOIC ACID GLYCEROL-PHOSPHATE TRANSFERASE"/>
    <property type="match status" value="1"/>
</dbReference>
<dbReference type="InterPro" id="IPR051612">
    <property type="entry name" value="Teichoic_Acid_Biosynth"/>
</dbReference>
<dbReference type="STRING" id="262543.Exig_2557"/>
<keyword evidence="6" id="KW-0472">Membrane</keyword>
<keyword evidence="9" id="KW-1185">Reference proteome</keyword>
<organism evidence="8 9">
    <name type="scientific">Exiguobacterium sibiricum (strain DSM 17290 / CCUG 55495 / CIP 109462 / JCM 13490 / 255-15)</name>
    <dbReference type="NCBI Taxonomy" id="262543"/>
    <lineage>
        <taxon>Bacteria</taxon>
        <taxon>Bacillati</taxon>
        <taxon>Bacillota</taxon>
        <taxon>Bacilli</taxon>
        <taxon>Bacillales</taxon>
        <taxon>Bacillales Family XII. Incertae Sedis</taxon>
        <taxon>Exiguobacterium</taxon>
    </lineage>
</organism>
<dbReference type="InterPro" id="IPR007554">
    <property type="entry name" value="Glycerophosphate_synth"/>
</dbReference>
<evidence type="ECO:0000256" key="2">
    <source>
        <dbReference type="ARBA" id="ARBA00010488"/>
    </source>
</evidence>
<evidence type="ECO:0000313" key="8">
    <source>
        <dbReference type="EMBL" id="ACB62006.1"/>
    </source>
</evidence>
<dbReference type="EMBL" id="CP001022">
    <property type="protein sequence ID" value="ACB62006.1"/>
    <property type="molecule type" value="Genomic_DNA"/>
</dbReference>
<dbReference type="Gene3D" id="3.40.50.12580">
    <property type="match status" value="2"/>
</dbReference>
<dbReference type="EC" id="2.7.8.12" evidence="8"/>
<dbReference type="Proteomes" id="UP000001681">
    <property type="component" value="Chromosome"/>
</dbReference>
<evidence type="ECO:0000256" key="4">
    <source>
        <dbReference type="ARBA" id="ARBA00022679"/>
    </source>
</evidence>
<evidence type="ECO:0000259" key="7">
    <source>
        <dbReference type="Pfam" id="PF18674"/>
    </source>
</evidence>
<dbReference type="eggNOG" id="COG1887">
    <property type="taxonomic scope" value="Bacteria"/>
</dbReference>
<protein>
    <submittedName>
        <fullName evidence="8">CDP-glycerol glycerophosphotransferase</fullName>
        <ecNumber evidence="8">2.7.8.12</ecNumber>
    </submittedName>
</protein>